<dbReference type="EMBL" id="JAFBEB010000019">
    <property type="protein sequence ID" value="MBM7592110.1"/>
    <property type="molecule type" value="Genomic_DNA"/>
</dbReference>
<feature type="active site" evidence="13">
    <location>
        <position position="137"/>
    </location>
</feature>
<comment type="function">
    <text evidence="1">Removes C-terminal D-alanyl residues from sugar-peptide cell wall precursors.</text>
</comment>
<dbReference type="GO" id="GO:0008360">
    <property type="term" value="P:regulation of cell shape"/>
    <property type="evidence" value="ECO:0007669"/>
    <property type="project" value="UniProtKB-KW"/>
</dbReference>
<feature type="active site" description="Acyl-ester intermediate" evidence="13">
    <location>
        <position position="73"/>
    </location>
</feature>
<comment type="similarity">
    <text evidence="3 15">Belongs to the peptidase S11 family.</text>
</comment>
<keyword evidence="6" id="KW-0645">Protease</keyword>
<comment type="pathway">
    <text evidence="2">Cell wall biogenesis; peptidoglycan biosynthesis.</text>
</comment>
<evidence type="ECO:0000256" key="7">
    <source>
        <dbReference type="ARBA" id="ARBA00022729"/>
    </source>
</evidence>
<evidence type="ECO:0000259" key="16">
    <source>
        <dbReference type="SMART" id="SM00936"/>
    </source>
</evidence>
<dbReference type="Proteomes" id="UP000717624">
    <property type="component" value="Unassembled WGS sequence"/>
</dbReference>
<dbReference type="EC" id="3.4.16.4" evidence="4"/>
<evidence type="ECO:0000256" key="15">
    <source>
        <dbReference type="RuleBase" id="RU004016"/>
    </source>
</evidence>
<evidence type="ECO:0000256" key="8">
    <source>
        <dbReference type="ARBA" id="ARBA00022801"/>
    </source>
</evidence>
<comment type="catalytic activity">
    <reaction evidence="12">
        <text>Preferential cleavage: (Ac)2-L-Lys-D-Ala-|-D-Ala. Also transpeptidation of peptidyl-alanyl moieties that are N-acyl substituents of D-alanine.</text>
        <dbReference type="EC" id="3.4.16.4"/>
    </reaction>
</comment>
<dbReference type="GO" id="GO:0071555">
    <property type="term" value="P:cell wall organization"/>
    <property type="evidence" value="ECO:0007669"/>
    <property type="project" value="UniProtKB-KW"/>
</dbReference>
<dbReference type="PANTHER" id="PTHR21581">
    <property type="entry name" value="D-ALANYL-D-ALANINE CARBOXYPEPTIDASE"/>
    <property type="match status" value="1"/>
</dbReference>
<evidence type="ECO:0000313" key="18">
    <source>
        <dbReference type="Proteomes" id="UP000717624"/>
    </source>
</evidence>
<evidence type="ECO:0000256" key="13">
    <source>
        <dbReference type="PIRSR" id="PIRSR618044-1"/>
    </source>
</evidence>
<organism evidence="17 18">
    <name type="scientific">Brevibacillus fulvus</name>
    <dbReference type="NCBI Taxonomy" id="1125967"/>
    <lineage>
        <taxon>Bacteria</taxon>
        <taxon>Bacillati</taxon>
        <taxon>Bacillota</taxon>
        <taxon>Bacilli</taxon>
        <taxon>Bacillales</taxon>
        <taxon>Paenibacillaceae</taxon>
        <taxon>Brevibacillus</taxon>
    </lineage>
</organism>
<dbReference type="AlphaFoldDB" id="A0A939BQY6"/>
<keyword evidence="7" id="KW-0732">Signal</keyword>
<keyword evidence="8 17" id="KW-0378">Hydrolase</keyword>
<dbReference type="PANTHER" id="PTHR21581:SF11">
    <property type="entry name" value="D-ALANYL-D-ALANINE CARBOXYPEPTIDASE DACA"/>
    <property type="match status" value="1"/>
</dbReference>
<keyword evidence="18" id="KW-1185">Reference proteome</keyword>
<keyword evidence="9" id="KW-0133">Cell shape</keyword>
<dbReference type="RefSeq" id="WP_204519753.1">
    <property type="nucleotide sequence ID" value="NZ_BAABIN010000008.1"/>
</dbReference>
<gene>
    <name evidence="17" type="ORF">JOD01_003762</name>
</gene>
<accession>A0A939BQY6</accession>
<evidence type="ECO:0000256" key="14">
    <source>
        <dbReference type="PIRSR" id="PIRSR618044-2"/>
    </source>
</evidence>
<dbReference type="Pfam" id="PF00768">
    <property type="entry name" value="Peptidase_S11"/>
    <property type="match status" value="1"/>
</dbReference>
<evidence type="ECO:0000256" key="6">
    <source>
        <dbReference type="ARBA" id="ARBA00022670"/>
    </source>
</evidence>
<dbReference type="Gene3D" id="3.40.710.10">
    <property type="entry name" value="DD-peptidase/beta-lactamase superfamily"/>
    <property type="match status" value="1"/>
</dbReference>
<name>A0A939BQY6_9BACL</name>
<sequence length="434" mass="47763">MIRMKWTKRLTGLFLSVAVFTLFWLGTSLQAANAAEAVQPNLQLAVKSAILVEASTGKILYSNNPDIALPPASMTKMMTEYLVLEALKQKKITWDEKVPVSEYAFYIAKMSDSAGVYLNLGEEFTVQELYKAMAIASANDATVLLAEKVGGSEANFVAMMNKKAQELGMKTAFFATASGLPANELGPYSPKGIDKDNVMSARDAAILARALITDFPEALEYSKIPRLTFREGTENPLKKANYNWMLPGLPNEYAGVDGLKTGYTDQAKYCFTGTAIRDGIRLISVVMGTESETKRFVETQKLLDYGFSNFKLTKVQEKDSAIKGFETAPVKKGVELSVPAVAENDIQLVSKIGEEKNYQPTVTFNDLTAPIKKGQVIGQVVYQAKGITDEYLRPEDAQKSGYNLVAAQDVEEASWIRLLFRSIFEFISNMLGGK</sequence>
<dbReference type="Gene3D" id="2.60.410.10">
    <property type="entry name" value="D-Ala-D-Ala carboxypeptidase, C-terminal domain"/>
    <property type="match status" value="1"/>
</dbReference>
<evidence type="ECO:0000313" key="17">
    <source>
        <dbReference type="EMBL" id="MBM7592110.1"/>
    </source>
</evidence>
<comment type="caution">
    <text evidence="17">The sequence shown here is derived from an EMBL/GenBank/DDBJ whole genome shotgun (WGS) entry which is preliminary data.</text>
</comment>
<evidence type="ECO:0000256" key="1">
    <source>
        <dbReference type="ARBA" id="ARBA00003217"/>
    </source>
</evidence>
<dbReference type="InterPro" id="IPR012338">
    <property type="entry name" value="Beta-lactam/transpept-like"/>
</dbReference>
<evidence type="ECO:0000256" key="11">
    <source>
        <dbReference type="ARBA" id="ARBA00023316"/>
    </source>
</evidence>
<dbReference type="InterPro" id="IPR012907">
    <property type="entry name" value="Peptidase_S11_C"/>
</dbReference>
<reference evidence="17" key="1">
    <citation type="submission" date="2021-01" db="EMBL/GenBank/DDBJ databases">
        <title>Genomic Encyclopedia of Type Strains, Phase IV (KMG-IV): sequencing the most valuable type-strain genomes for metagenomic binning, comparative biology and taxonomic classification.</title>
        <authorList>
            <person name="Goeker M."/>
        </authorList>
    </citation>
    <scope>NUCLEOTIDE SEQUENCE</scope>
    <source>
        <strain evidence="17">DSM 25523</strain>
    </source>
</reference>
<feature type="domain" description="Peptidase S11 D-Ala-D-Ala carboxypeptidase A C-terminal" evidence="16">
    <location>
        <begin position="310"/>
        <end position="412"/>
    </location>
</feature>
<feature type="active site" description="Proton acceptor" evidence="13">
    <location>
        <position position="76"/>
    </location>
</feature>
<dbReference type="SMART" id="SM00936">
    <property type="entry name" value="PBP5_C"/>
    <property type="match status" value="1"/>
</dbReference>
<proteinExistence type="inferred from homology"/>
<dbReference type="SUPFAM" id="SSF56601">
    <property type="entry name" value="beta-lactamase/transpeptidase-like"/>
    <property type="match status" value="1"/>
</dbReference>
<protein>
    <recommendedName>
        <fullName evidence="4">serine-type D-Ala-D-Ala carboxypeptidase</fullName>
        <ecNumber evidence="4">3.4.16.4</ecNumber>
    </recommendedName>
</protein>
<dbReference type="GO" id="GO:0006508">
    <property type="term" value="P:proteolysis"/>
    <property type="evidence" value="ECO:0007669"/>
    <property type="project" value="UniProtKB-KW"/>
</dbReference>
<dbReference type="InterPro" id="IPR015956">
    <property type="entry name" value="Peniciliin-bd_prot_C_sf"/>
</dbReference>
<dbReference type="InterPro" id="IPR037167">
    <property type="entry name" value="Peptidase_S11_C_sf"/>
</dbReference>
<dbReference type="SUPFAM" id="SSF69189">
    <property type="entry name" value="Penicillin-binding protein associated domain"/>
    <property type="match status" value="1"/>
</dbReference>
<evidence type="ECO:0000256" key="12">
    <source>
        <dbReference type="ARBA" id="ARBA00034000"/>
    </source>
</evidence>
<dbReference type="GO" id="GO:0009002">
    <property type="term" value="F:serine-type D-Ala-D-Ala carboxypeptidase activity"/>
    <property type="evidence" value="ECO:0007669"/>
    <property type="project" value="UniProtKB-EC"/>
</dbReference>
<dbReference type="Pfam" id="PF07943">
    <property type="entry name" value="PBP5_C"/>
    <property type="match status" value="1"/>
</dbReference>
<dbReference type="GO" id="GO:0009252">
    <property type="term" value="P:peptidoglycan biosynthetic process"/>
    <property type="evidence" value="ECO:0007669"/>
    <property type="project" value="UniProtKB-KW"/>
</dbReference>
<evidence type="ECO:0000256" key="4">
    <source>
        <dbReference type="ARBA" id="ARBA00012448"/>
    </source>
</evidence>
<evidence type="ECO:0000256" key="10">
    <source>
        <dbReference type="ARBA" id="ARBA00022984"/>
    </source>
</evidence>
<keyword evidence="5 17" id="KW-0121">Carboxypeptidase</keyword>
<evidence type="ECO:0000256" key="3">
    <source>
        <dbReference type="ARBA" id="ARBA00007164"/>
    </source>
</evidence>
<feature type="binding site" evidence="14">
    <location>
        <position position="260"/>
    </location>
    <ligand>
        <name>substrate</name>
    </ligand>
</feature>
<evidence type="ECO:0000256" key="5">
    <source>
        <dbReference type="ARBA" id="ARBA00022645"/>
    </source>
</evidence>
<evidence type="ECO:0000256" key="2">
    <source>
        <dbReference type="ARBA" id="ARBA00004752"/>
    </source>
</evidence>
<dbReference type="InterPro" id="IPR018044">
    <property type="entry name" value="Peptidase_S11"/>
</dbReference>
<keyword evidence="10" id="KW-0573">Peptidoglycan synthesis</keyword>
<dbReference type="InterPro" id="IPR001967">
    <property type="entry name" value="Peptidase_S11_N"/>
</dbReference>
<evidence type="ECO:0000256" key="9">
    <source>
        <dbReference type="ARBA" id="ARBA00022960"/>
    </source>
</evidence>
<keyword evidence="11" id="KW-0961">Cell wall biogenesis/degradation</keyword>
<dbReference type="PRINTS" id="PR00725">
    <property type="entry name" value="DADACBPTASE1"/>
</dbReference>